<proteinExistence type="predicted"/>
<organism evidence="1 2">
    <name type="scientific">Martelella alba</name>
    <dbReference type="NCBI Taxonomy" id="2590451"/>
    <lineage>
        <taxon>Bacteria</taxon>
        <taxon>Pseudomonadati</taxon>
        <taxon>Pseudomonadota</taxon>
        <taxon>Alphaproteobacteria</taxon>
        <taxon>Hyphomicrobiales</taxon>
        <taxon>Aurantimonadaceae</taxon>
        <taxon>Martelella</taxon>
    </lineage>
</organism>
<accession>A0A506U0N6</accession>
<dbReference type="EMBL" id="VHLG01000024">
    <property type="protein sequence ID" value="TPW26751.1"/>
    <property type="molecule type" value="Genomic_DNA"/>
</dbReference>
<evidence type="ECO:0000313" key="1">
    <source>
        <dbReference type="EMBL" id="TPW26751.1"/>
    </source>
</evidence>
<gene>
    <name evidence="1" type="ORF">FJU08_21690</name>
</gene>
<evidence type="ECO:0000313" key="2">
    <source>
        <dbReference type="Proteomes" id="UP000318801"/>
    </source>
</evidence>
<dbReference type="OrthoDB" id="286404at2"/>
<protein>
    <submittedName>
        <fullName evidence="1">Uncharacterized protein</fullName>
    </submittedName>
</protein>
<name>A0A506U0N6_9HYPH</name>
<dbReference type="AlphaFoldDB" id="A0A506U0N6"/>
<dbReference type="InterPro" id="IPR036291">
    <property type="entry name" value="NAD(P)-bd_dom_sf"/>
</dbReference>
<dbReference type="SUPFAM" id="SSF51735">
    <property type="entry name" value="NAD(P)-binding Rossmann-fold domains"/>
    <property type="match status" value="1"/>
</dbReference>
<sequence>MNEFGPPLVSTHANTKGGKMVLTRNVASEYGAYNIQCKGIDPGHIATDLIRFFSHVADAVNIEVTMQNNSVNPDVSSNSIASIPTARFGRARRSVIDPEVRWKRQSADQSLLWFTIRWARQELLPVVMVSMQK</sequence>
<reference evidence="1 2" key="1">
    <citation type="submission" date="2019-06" db="EMBL/GenBank/DDBJ databases">
        <authorList>
            <person name="Li M."/>
        </authorList>
    </citation>
    <scope>NUCLEOTIDE SEQUENCE [LARGE SCALE GENOMIC DNA]</scope>
    <source>
        <strain evidence="1 2">BGMRC2036</strain>
    </source>
</reference>
<dbReference type="Proteomes" id="UP000318801">
    <property type="component" value="Unassembled WGS sequence"/>
</dbReference>
<keyword evidence="2" id="KW-1185">Reference proteome</keyword>
<dbReference type="Gene3D" id="3.40.50.720">
    <property type="entry name" value="NAD(P)-binding Rossmann-like Domain"/>
    <property type="match status" value="1"/>
</dbReference>
<comment type="caution">
    <text evidence="1">The sequence shown here is derived from an EMBL/GenBank/DDBJ whole genome shotgun (WGS) entry which is preliminary data.</text>
</comment>